<comment type="similarity">
    <text evidence="2 6">Belongs to the peroxisomal membrane protein PXMP2/4 family.</text>
</comment>
<dbReference type="GeneID" id="93584189"/>
<keyword evidence="5 6" id="KW-0472">Membrane</keyword>
<dbReference type="EMBL" id="SAEB01000003">
    <property type="protein sequence ID" value="RVD87660.1"/>
    <property type="molecule type" value="Genomic_DNA"/>
</dbReference>
<accession>A0A437A9L6</accession>
<evidence type="ECO:0000256" key="5">
    <source>
        <dbReference type="ARBA" id="ARBA00023136"/>
    </source>
</evidence>
<name>A0A437A9L6_ARTFL</name>
<organism evidence="7 8">
    <name type="scientific">Arthrobotrys flagrans</name>
    <name type="common">Nematode-trapping fungus</name>
    <name type="synonym">Trichothecium flagrans</name>
    <dbReference type="NCBI Taxonomy" id="97331"/>
    <lineage>
        <taxon>Eukaryota</taxon>
        <taxon>Fungi</taxon>
        <taxon>Dikarya</taxon>
        <taxon>Ascomycota</taxon>
        <taxon>Pezizomycotina</taxon>
        <taxon>Orbiliomycetes</taxon>
        <taxon>Orbiliales</taxon>
        <taxon>Orbiliaceae</taxon>
        <taxon>Arthrobotrys</taxon>
    </lineage>
</organism>
<evidence type="ECO:0000256" key="6">
    <source>
        <dbReference type="RuleBase" id="RU363053"/>
    </source>
</evidence>
<dbReference type="GO" id="GO:0005778">
    <property type="term" value="C:peroxisomal membrane"/>
    <property type="evidence" value="ECO:0007669"/>
    <property type="project" value="TreeGrafter"/>
</dbReference>
<comment type="subcellular location">
    <subcellularLocation>
        <location evidence="1">Membrane</location>
        <topology evidence="1">Multi-pass membrane protein</topology>
    </subcellularLocation>
</comment>
<evidence type="ECO:0000313" key="8">
    <source>
        <dbReference type="Proteomes" id="UP000283090"/>
    </source>
</evidence>
<dbReference type="OrthoDB" id="10267969at2759"/>
<protein>
    <recommendedName>
        <fullName evidence="9">Mpv17/PMP22 family protein</fullName>
    </recommendedName>
</protein>
<dbReference type="STRING" id="97331.A0A437A9L6"/>
<evidence type="ECO:0000256" key="4">
    <source>
        <dbReference type="ARBA" id="ARBA00022989"/>
    </source>
</evidence>
<feature type="transmembrane region" description="Helical" evidence="6">
    <location>
        <begin position="117"/>
        <end position="138"/>
    </location>
</feature>
<evidence type="ECO:0008006" key="9">
    <source>
        <dbReference type="Google" id="ProtNLM"/>
    </source>
</evidence>
<dbReference type="VEuPathDB" id="FungiDB:DFL_001878"/>
<feature type="transmembrane region" description="Helical" evidence="6">
    <location>
        <begin position="183"/>
        <end position="201"/>
    </location>
</feature>
<keyword evidence="8" id="KW-1185">Reference proteome</keyword>
<sequence length="204" mass="22805">MAIPPIVIAAIQASFLSGLSNFLAQILAAWKASRPFELAVAPILRFIIFTLITTPPNYKWQAFLERSFPTYPTGSRQDLKKTDDIALKEKAPSSPFPPGVAHQEPGRLKKSNIARKLFLDQCCGGPINTALFIIGMGLLNGNPWEQVQWNLAKDFWKFQLAGWKLWPLVALISFSVVPFERRVLFGSFVSLGWTIYLSLLIGEV</sequence>
<dbReference type="InterPro" id="IPR007248">
    <property type="entry name" value="Mpv17_PMP22"/>
</dbReference>
<dbReference type="PANTHER" id="PTHR11266:SF80">
    <property type="entry name" value="PEROXISOMAL MEMBRANE PROTEIN 2"/>
    <property type="match status" value="1"/>
</dbReference>
<feature type="transmembrane region" description="Helical" evidence="6">
    <location>
        <begin position="158"/>
        <end position="176"/>
    </location>
</feature>
<evidence type="ECO:0000256" key="3">
    <source>
        <dbReference type="ARBA" id="ARBA00022692"/>
    </source>
</evidence>
<feature type="transmembrane region" description="Helical" evidence="6">
    <location>
        <begin position="38"/>
        <end position="58"/>
    </location>
</feature>
<evidence type="ECO:0000256" key="1">
    <source>
        <dbReference type="ARBA" id="ARBA00004141"/>
    </source>
</evidence>
<evidence type="ECO:0000313" key="7">
    <source>
        <dbReference type="EMBL" id="RVD87660.1"/>
    </source>
</evidence>
<dbReference type="Proteomes" id="UP000283090">
    <property type="component" value="Unassembled WGS sequence"/>
</dbReference>
<keyword evidence="4 6" id="KW-1133">Transmembrane helix</keyword>
<reference evidence="7 8" key="1">
    <citation type="submission" date="2019-01" db="EMBL/GenBank/DDBJ databases">
        <title>Intercellular communication is required for trap formation in the nematode-trapping fungus Duddingtonia flagrans.</title>
        <authorList>
            <person name="Youssar L."/>
            <person name="Wernet V."/>
            <person name="Hensel N."/>
            <person name="Hildebrandt H.-G."/>
            <person name="Fischer R."/>
        </authorList>
    </citation>
    <scope>NUCLEOTIDE SEQUENCE [LARGE SCALE GENOMIC DNA]</scope>
    <source>
        <strain evidence="7 8">CBS H-5679</strain>
    </source>
</reference>
<dbReference type="AlphaFoldDB" id="A0A437A9L6"/>
<proteinExistence type="inferred from homology"/>
<evidence type="ECO:0000256" key="2">
    <source>
        <dbReference type="ARBA" id="ARBA00006824"/>
    </source>
</evidence>
<comment type="caution">
    <text evidence="7">The sequence shown here is derived from an EMBL/GenBank/DDBJ whole genome shotgun (WGS) entry which is preliminary data.</text>
</comment>
<keyword evidence="3 6" id="KW-0812">Transmembrane</keyword>
<dbReference type="Pfam" id="PF04117">
    <property type="entry name" value="Mpv17_PMP22"/>
    <property type="match status" value="1"/>
</dbReference>
<dbReference type="RefSeq" id="XP_067493204.1">
    <property type="nucleotide sequence ID" value="XM_067630572.1"/>
</dbReference>
<gene>
    <name evidence="7" type="ORF">DFL_001878</name>
</gene>
<dbReference type="PANTHER" id="PTHR11266">
    <property type="entry name" value="PEROXISOMAL MEMBRANE PROTEIN 2, PXMP2 MPV17"/>
    <property type="match status" value="1"/>
</dbReference>